<dbReference type="KEGG" id="snq:CP978_04295"/>
<dbReference type="InterPro" id="IPR050490">
    <property type="entry name" value="Bact_solute-bd_prot1"/>
</dbReference>
<dbReference type="STRING" id="40318.SNOD_03905"/>
<reference evidence="2 4" key="2">
    <citation type="journal article" date="2016" name="Appl. Microbiol. Biotechnol.">
        <title>Exploiting the genome sequence of Streptomyces nodosus for enhanced antibiotic production.</title>
        <authorList>
            <person name="Sweeney P."/>
            <person name="Murphy C.D."/>
            <person name="Caffrey P."/>
        </authorList>
    </citation>
    <scope>NUCLEOTIDE SEQUENCE [LARGE SCALE GENOMIC DNA]</scope>
    <source>
        <strain evidence="2 4">ATCC 14899</strain>
    </source>
</reference>
<dbReference type="PANTHER" id="PTHR43649">
    <property type="entry name" value="ARABINOSE-BINDING PROTEIN-RELATED"/>
    <property type="match status" value="1"/>
</dbReference>
<feature type="signal peptide" evidence="1">
    <location>
        <begin position="1"/>
        <end position="27"/>
    </location>
</feature>
<sequence>MTIRARLPRLIAGGVTLGLTLSLSACGSESGGSSNDGKIHVLVYGDATNKVEKQIIETFNKTSDVKAVLDTIPGADYQQKLQTIISTPQAPDVFFNWGAGSIQPFVKADLLMPLDDFIKDDPGLKDNFLPSVFNSAVVDGKPYGIPMRGTQPVLLFHNSKVLADAGVQPPKTWDELLDAVKKLKAKGYTPIALGAGDQWPTLMWFEYLYDRIAGPELFQKALSGDKSAWEAPESKKALSMLKQLADAGAFGTNFDSVKYTNGASVALVSRGKAGFELMGSWYYSQQQQDAKEFAEKDLGYTTFPTIDGGKGDPNDIVGNTNNFYSVLKKTKHPEAVEKFLKLMYSDEFVKAQMAVGNLTTTANTEKFLDTAASPEYAHFQYDVVKKAPSFQLSWDQAYPQSASTPMHQAVQQFLNGQLDADGFIKAMQALPNE</sequence>
<feature type="chain" id="PRO_5038208085" evidence="1">
    <location>
        <begin position="28"/>
        <end position="433"/>
    </location>
</feature>
<organism evidence="2 4">
    <name type="scientific">Streptomyces nodosus</name>
    <dbReference type="NCBI Taxonomy" id="40318"/>
    <lineage>
        <taxon>Bacteria</taxon>
        <taxon>Bacillati</taxon>
        <taxon>Actinomycetota</taxon>
        <taxon>Actinomycetes</taxon>
        <taxon>Kitasatosporales</taxon>
        <taxon>Streptomycetaceae</taxon>
        <taxon>Streptomyces</taxon>
    </lineage>
</organism>
<protein>
    <submittedName>
        <fullName evidence="3">Extracellular solute-binding protein</fullName>
    </submittedName>
    <submittedName>
        <fullName evidence="2">Sugar-binding protein</fullName>
    </submittedName>
</protein>
<dbReference type="EMBL" id="CP009313">
    <property type="protein sequence ID" value="AJE39266.1"/>
    <property type="molecule type" value="Genomic_DNA"/>
</dbReference>
<reference evidence="3 5" key="3">
    <citation type="submission" date="2017-09" db="EMBL/GenBank/DDBJ databases">
        <title>Streptomyces genome completion.</title>
        <authorList>
            <person name="Lee N."/>
            <person name="Cho B.-K."/>
        </authorList>
    </citation>
    <scope>NUCLEOTIDE SEQUENCE [LARGE SCALE GENOMIC DNA]</scope>
    <source>
        <strain evidence="3 5">ATCC 14899</strain>
    </source>
</reference>
<dbReference type="PANTHER" id="PTHR43649:SF14">
    <property type="entry name" value="BLR3389 PROTEIN"/>
    <property type="match status" value="1"/>
</dbReference>
<dbReference type="HOGENOM" id="CLU_031285_12_0_11"/>
<dbReference type="Proteomes" id="UP000325763">
    <property type="component" value="Chromosome"/>
</dbReference>
<dbReference type="RefSeq" id="WP_043437645.1">
    <property type="nucleotide sequence ID" value="NZ_CP009313.1"/>
</dbReference>
<dbReference type="Proteomes" id="UP000031526">
    <property type="component" value="Chromosome"/>
</dbReference>
<dbReference type="SUPFAM" id="SSF53850">
    <property type="entry name" value="Periplasmic binding protein-like II"/>
    <property type="match status" value="1"/>
</dbReference>
<dbReference type="EMBL" id="CP023747">
    <property type="protein sequence ID" value="QEV37857.1"/>
    <property type="molecule type" value="Genomic_DNA"/>
</dbReference>
<dbReference type="OrthoDB" id="8317736at2"/>
<evidence type="ECO:0000313" key="2">
    <source>
        <dbReference type="EMBL" id="AJE39266.1"/>
    </source>
</evidence>
<name>A0A0B5DFQ9_9ACTN</name>
<keyword evidence="4" id="KW-1185">Reference proteome</keyword>
<accession>A0A0B5DFQ9</accession>
<dbReference type="PROSITE" id="PS51257">
    <property type="entry name" value="PROKAR_LIPOPROTEIN"/>
    <property type="match status" value="1"/>
</dbReference>
<dbReference type="AlphaFoldDB" id="A0A0B5DFQ9"/>
<reference evidence="4" key="1">
    <citation type="submission" date="2014-09" db="EMBL/GenBank/DDBJ databases">
        <title>Sequence of the Streptomyces nodosus genome.</title>
        <authorList>
            <person name="Sweeney P."/>
            <person name="Stephens N."/>
            <person name="Murphy C."/>
            <person name="Caffrey P."/>
        </authorList>
    </citation>
    <scope>NUCLEOTIDE SEQUENCE [LARGE SCALE GENOMIC DNA]</scope>
    <source>
        <strain evidence="4">ATCC 14899</strain>
    </source>
</reference>
<proteinExistence type="predicted"/>
<evidence type="ECO:0000313" key="4">
    <source>
        <dbReference type="Proteomes" id="UP000031526"/>
    </source>
</evidence>
<evidence type="ECO:0000313" key="5">
    <source>
        <dbReference type="Proteomes" id="UP000325763"/>
    </source>
</evidence>
<evidence type="ECO:0000313" key="3">
    <source>
        <dbReference type="EMBL" id="QEV37857.1"/>
    </source>
</evidence>
<dbReference type="Gene3D" id="3.40.190.10">
    <property type="entry name" value="Periplasmic binding protein-like II"/>
    <property type="match status" value="2"/>
</dbReference>
<keyword evidence="1" id="KW-0732">Signal</keyword>
<evidence type="ECO:0000256" key="1">
    <source>
        <dbReference type="SAM" id="SignalP"/>
    </source>
</evidence>
<dbReference type="InterPro" id="IPR006059">
    <property type="entry name" value="SBP"/>
</dbReference>
<dbReference type="Pfam" id="PF01547">
    <property type="entry name" value="SBP_bac_1"/>
    <property type="match status" value="1"/>
</dbReference>
<gene>
    <name evidence="3" type="ORF">CP978_04295</name>
    <name evidence="2" type="ORF">SNOD_03905</name>
</gene>